<dbReference type="Pfam" id="PF00067">
    <property type="entry name" value="p450"/>
    <property type="match status" value="1"/>
</dbReference>
<comment type="caution">
    <text evidence="8">The sequence shown here is derived from an EMBL/GenBank/DDBJ whole genome shotgun (WGS) entry which is preliminary data.</text>
</comment>
<dbReference type="Proteomes" id="UP001220324">
    <property type="component" value="Unassembled WGS sequence"/>
</dbReference>
<dbReference type="PRINTS" id="PR00465">
    <property type="entry name" value="EP450IV"/>
</dbReference>
<dbReference type="CDD" id="cd11040">
    <property type="entry name" value="CYP7_CYP8-like"/>
    <property type="match status" value="1"/>
</dbReference>
<evidence type="ECO:0000256" key="6">
    <source>
        <dbReference type="PIRSR" id="PIRSR602403-1"/>
    </source>
</evidence>
<feature type="binding site" description="axial binding residue" evidence="6">
    <location>
        <position position="435"/>
    </location>
    <ligand>
        <name>heme</name>
        <dbReference type="ChEBI" id="CHEBI:30413"/>
    </ligand>
    <ligandPart>
        <name>Fe</name>
        <dbReference type="ChEBI" id="CHEBI:18248"/>
    </ligandPart>
</feature>
<accession>A0AAD6CUT9</accession>
<dbReference type="InterPro" id="IPR001128">
    <property type="entry name" value="Cyt_P450"/>
</dbReference>
<evidence type="ECO:0000256" key="3">
    <source>
        <dbReference type="ARBA" id="ARBA00022723"/>
    </source>
</evidence>
<dbReference type="GO" id="GO:0016705">
    <property type="term" value="F:oxidoreductase activity, acting on paired donors, with incorporation or reduction of molecular oxygen"/>
    <property type="evidence" value="ECO:0007669"/>
    <property type="project" value="InterPro"/>
</dbReference>
<comment type="similarity">
    <text evidence="2">Belongs to the cytochrome P450 family.</text>
</comment>
<dbReference type="Gene3D" id="1.10.630.10">
    <property type="entry name" value="Cytochrome P450"/>
    <property type="match status" value="1"/>
</dbReference>
<keyword evidence="6" id="KW-0349">Heme</keyword>
<evidence type="ECO:0000313" key="9">
    <source>
        <dbReference type="Proteomes" id="UP001220324"/>
    </source>
</evidence>
<evidence type="ECO:0008006" key="10">
    <source>
        <dbReference type="Google" id="ProtNLM"/>
    </source>
</evidence>
<comment type="cofactor">
    <cofactor evidence="1 6">
        <name>heme</name>
        <dbReference type="ChEBI" id="CHEBI:30413"/>
    </cofactor>
</comment>
<reference evidence="8 9" key="1">
    <citation type="journal article" date="2023" name="IMA Fungus">
        <title>Comparative genomic study of the Penicillium genus elucidates a diverse pangenome and 15 lateral gene transfer events.</title>
        <authorList>
            <person name="Petersen C."/>
            <person name="Sorensen T."/>
            <person name="Nielsen M.R."/>
            <person name="Sondergaard T.E."/>
            <person name="Sorensen J.L."/>
            <person name="Fitzpatrick D.A."/>
            <person name="Frisvad J.C."/>
            <person name="Nielsen K.L."/>
        </authorList>
    </citation>
    <scope>NUCLEOTIDE SEQUENCE [LARGE SCALE GENOMIC DNA]</scope>
    <source>
        <strain evidence="8 9">IBT 35679</strain>
    </source>
</reference>
<dbReference type="PANTHER" id="PTHR47582">
    <property type="entry name" value="P450, PUTATIVE (EUROFUNG)-RELATED"/>
    <property type="match status" value="1"/>
</dbReference>
<evidence type="ECO:0000256" key="1">
    <source>
        <dbReference type="ARBA" id="ARBA00001971"/>
    </source>
</evidence>
<keyword evidence="3 6" id="KW-0479">Metal-binding</keyword>
<protein>
    <recommendedName>
        <fullName evidence="10">Cytochrome P450</fullName>
    </recommendedName>
</protein>
<dbReference type="InterPro" id="IPR002403">
    <property type="entry name" value="Cyt_P450_E_grp-IV"/>
</dbReference>
<dbReference type="SUPFAM" id="SSF48264">
    <property type="entry name" value="Cytochrome P450"/>
    <property type="match status" value="1"/>
</dbReference>
<organism evidence="8 9">
    <name type="scientific">Penicillium frequentans</name>
    <dbReference type="NCBI Taxonomy" id="3151616"/>
    <lineage>
        <taxon>Eukaryota</taxon>
        <taxon>Fungi</taxon>
        <taxon>Dikarya</taxon>
        <taxon>Ascomycota</taxon>
        <taxon>Pezizomycotina</taxon>
        <taxon>Eurotiomycetes</taxon>
        <taxon>Eurotiomycetidae</taxon>
        <taxon>Eurotiales</taxon>
        <taxon>Aspergillaceae</taxon>
        <taxon>Penicillium</taxon>
    </lineage>
</organism>
<keyword evidence="4" id="KW-0560">Oxidoreductase</keyword>
<evidence type="ECO:0000256" key="2">
    <source>
        <dbReference type="ARBA" id="ARBA00010617"/>
    </source>
</evidence>
<feature type="transmembrane region" description="Helical" evidence="7">
    <location>
        <begin position="32"/>
        <end position="55"/>
    </location>
</feature>
<dbReference type="InterPro" id="IPR053007">
    <property type="entry name" value="CYP450_monoxygenase_sec-met"/>
</dbReference>
<name>A0AAD6CUT9_9EURO</name>
<evidence type="ECO:0000256" key="4">
    <source>
        <dbReference type="ARBA" id="ARBA00023002"/>
    </source>
</evidence>
<dbReference type="PANTHER" id="PTHR47582:SF1">
    <property type="entry name" value="P450, PUTATIVE (EUROFUNG)-RELATED"/>
    <property type="match status" value="1"/>
</dbReference>
<dbReference type="GO" id="GO:0020037">
    <property type="term" value="F:heme binding"/>
    <property type="evidence" value="ECO:0007669"/>
    <property type="project" value="InterPro"/>
</dbReference>
<dbReference type="EMBL" id="JAQIZZ010000006">
    <property type="protein sequence ID" value="KAJ5538342.1"/>
    <property type="molecule type" value="Genomic_DNA"/>
</dbReference>
<keyword evidence="7" id="KW-0812">Transmembrane</keyword>
<keyword evidence="7" id="KW-1133">Transmembrane helix</keyword>
<evidence type="ECO:0000256" key="5">
    <source>
        <dbReference type="ARBA" id="ARBA00023004"/>
    </source>
</evidence>
<proteinExistence type="inferred from homology"/>
<evidence type="ECO:0000313" key="8">
    <source>
        <dbReference type="EMBL" id="KAJ5538342.1"/>
    </source>
</evidence>
<gene>
    <name evidence="8" type="ORF">N7494_007821</name>
</gene>
<evidence type="ECO:0000256" key="7">
    <source>
        <dbReference type="SAM" id="Phobius"/>
    </source>
</evidence>
<dbReference type="AlphaFoldDB" id="A0AAD6CUT9"/>
<sequence>MLDTTKLLTLGFAFAVGYVVYKDRKGDPREPPVVTSAIPLVGHLLGLIFSGFGYFTKLAKSNRDKPIFTSNMVFNKTYIITSPDLMQVAQRHTKTLKFDPLVTFGLRNVAGIQNEKILHLLREKESGGGGLVQKIMHDMAPKLLGKPLDAMNLCMTRLLLPHLDRLAEAPTVDLYGWCRDVIMDASTQSLYGPLNPYADSAVSEAFWEFETNIAPLTFNTLPWLTARKAWKGRNRVCEAIMKYIENDGPRQGSELAIMRHKTLMEAGFSMDEYAKMEITLIMAFVSNTVPSAFWVLFDLYSRPQLRSEIREELKANALSVAVDGTHNIDIGAMREKCPLLLSTFQEVLRTRTTTCSTRVVLKDTLIADKYLLKAGNMLNIPADAMGYNPNVWGAYSAVFDARRFMKPVVSEDIGETKESRRPGRFMTFGISPVICPGRHFASSEILGVVAAMILRYDVEPVSGGWKEPPKNQSALVSIMGAIKGEYPVSVKRRKEFEGVKWGFQVEEGQGQFPLVIG</sequence>
<dbReference type="GO" id="GO:0004497">
    <property type="term" value="F:monooxygenase activity"/>
    <property type="evidence" value="ECO:0007669"/>
    <property type="project" value="InterPro"/>
</dbReference>
<dbReference type="GO" id="GO:0043386">
    <property type="term" value="P:mycotoxin biosynthetic process"/>
    <property type="evidence" value="ECO:0007669"/>
    <property type="project" value="UniProtKB-ARBA"/>
</dbReference>
<dbReference type="GO" id="GO:0005506">
    <property type="term" value="F:iron ion binding"/>
    <property type="evidence" value="ECO:0007669"/>
    <property type="project" value="InterPro"/>
</dbReference>
<keyword evidence="5 6" id="KW-0408">Iron</keyword>
<dbReference type="InterPro" id="IPR036396">
    <property type="entry name" value="Cyt_P450_sf"/>
</dbReference>
<keyword evidence="7" id="KW-0472">Membrane</keyword>
<keyword evidence="9" id="KW-1185">Reference proteome</keyword>